<dbReference type="EMBL" id="BSDI01000001">
    <property type="protein sequence ID" value="GLH95208.1"/>
    <property type="molecule type" value="Genomic_DNA"/>
</dbReference>
<name>A0ABQ5QLK7_9ACTN</name>
<feature type="region of interest" description="Disordered" evidence="1">
    <location>
        <begin position="1"/>
        <end position="25"/>
    </location>
</feature>
<sequence>MSEERWDGAERDRCREKRDETDKQHQPLIGLIVTLPRLSHSRPWASGLSPAGSTLLLRAPGRVIHVSPTRCYAFPILRSLVANKLSRAMRISALPRQGVPYGNSYAGLNW</sequence>
<evidence type="ECO:0000313" key="2">
    <source>
        <dbReference type="EMBL" id="GLH95208.1"/>
    </source>
</evidence>
<organism evidence="2 3">
    <name type="scientific">Phytohabitans aurantiacus</name>
    <dbReference type="NCBI Taxonomy" id="3016789"/>
    <lineage>
        <taxon>Bacteria</taxon>
        <taxon>Bacillati</taxon>
        <taxon>Actinomycetota</taxon>
        <taxon>Actinomycetes</taxon>
        <taxon>Micromonosporales</taxon>
        <taxon>Micromonosporaceae</taxon>
    </lineage>
</organism>
<comment type="caution">
    <text evidence="2">The sequence shown here is derived from an EMBL/GenBank/DDBJ whole genome shotgun (WGS) entry which is preliminary data.</text>
</comment>
<reference evidence="2" key="1">
    <citation type="submission" date="2022-12" db="EMBL/GenBank/DDBJ databases">
        <title>New Phytohabitans aurantiacus sp. RD004123 nov., an actinomycete isolated from soil.</title>
        <authorList>
            <person name="Triningsih D.W."/>
            <person name="Harunari E."/>
            <person name="Igarashi Y."/>
        </authorList>
    </citation>
    <scope>NUCLEOTIDE SEQUENCE</scope>
    <source>
        <strain evidence="2">RD004123</strain>
    </source>
</reference>
<gene>
    <name evidence="2" type="ORF">Pa4123_04800</name>
</gene>
<evidence type="ECO:0000256" key="1">
    <source>
        <dbReference type="SAM" id="MobiDB-lite"/>
    </source>
</evidence>
<dbReference type="Proteomes" id="UP001144280">
    <property type="component" value="Unassembled WGS sequence"/>
</dbReference>
<accession>A0ABQ5QLK7</accession>
<protein>
    <submittedName>
        <fullName evidence="2">Uncharacterized protein</fullName>
    </submittedName>
</protein>
<proteinExistence type="predicted"/>
<keyword evidence="3" id="KW-1185">Reference proteome</keyword>
<evidence type="ECO:0000313" key="3">
    <source>
        <dbReference type="Proteomes" id="UP001144280"/>
    </source>
</evidence>